<dbReference type="STRING" id="452652.KSE_56290"/>
<dbReference type="eggNOG" id="ENOG50320U1">
    <property type="taxonomic scope" value="Bacteria"/>
</dbReference>
<dbReference type="HOGENOM" id="CLU_1394728_0_0_11"/>
<feature type="transmembrane region" description="Helical" evidence="1">
    <location>
        <begin position="48"/>
        <end position="68"/>
    </location>
</feature>
<dbReference type="SUPFAM" id="SSF103473">
    <property type="entry name" value="MFS general substrate transporter"/>
    <property type="match status" value="1"/>
</dbReference>
<evidence type="ECO:0008006" key="4">
    <source>
        <dbReference type="Google" id="ProtNLM"/>
    </source>
</evidence>
<name>E4N074_KITSK</name>
<protein>
    <recommendedName>
        <fullName evidence="4">DUF3592 domain-containing protein</fullName>
    </recommendedName>
</protein>
<dbReference type="AlphaFoldDB" id="E4N074"/>
<feature type="transmembrane region" description="Helical" evidence="1">
    <location>
        <begin position="21"/>
        <end position="42"/>
    </location>
</feature>
<feature type="transmembrane region" description="Helical" evidence="1">
    <location>
        <begin position="75"/>
        <end position="95"/>
    </location>
</feature>
<evidence type="ECO:0000313" key="3">
    <source>
        <dbReference type="Proteomes" id="UP000007076"/>
    </source>
</evidence>
<dbReference type="KEGG" id="ksk:KSE_56290"/>
<keyword evidence="1" id="KW-0472">Membrane</keyword>
<dbReference type="InterPro" id="IPR036259">
    <property type="entry name" value="MFS_trans_sf"/>
</dbReference>
<dbReference type="RefSeq" id="WP_014138699.1">
    <property type="nucleotide sequence ID" value="NC_016109.1"/>
</dbReference>
<evidence type="ECO:0000256" key="1">
    <source>
        <dbReference type="SAM" id="Phobius"/>
    </source>
</evidence>
<proteinExistence type="predicted"/>
<reference evidence="2 3" key="1">
    <citation type="journal article" date="2010" name="DNA Res.">
        <title>Genome sequence of Kitasatospora setae NBRC 14216T: an evolutionary snapshot of the family Streptomycetaceae.</title>
        <authorList>
            <person name="Ichikawa N."/>
            <person name="Oguchi A."/>
            <person name="Ikeda H."/>
            <person name="Ishikawa J."/>
            <person name="Kitani S."/>
            <person name="Watanabe Y."/>
            <person name="Nakamura S."/>
            <person name="Katano Y."/>
            <person name="Kishi E."/>
            <person name="Sasagawa M."/>
            <person name="Ankai A."/>
            <person name="Fukui S."/>
            <person name="Hashimoto Y."/>
            <person name="Kamata S."/>
            <person name="Otoguro M."/>
            <person name="Tanikawa S."/>
            <person name="Nihira T."/>
            <person name="Horinouchi S."/>
            <person name="Ohnishi Y."/>
            <person name="Hayakawa M."/>
            <person name="Kuzuyama T."/>
            <person name="Arisawa A."/>
            <person name="Nomoto F."/>
            <person name="Miura H."/>
            <person name="Takahashi Y."/>
            <person name="Fujita N."/>
        </authorList>
    </citation>
    <scope>NUCLEOTIDE SEQUENCE [LARGE SCALE GENOMIC DNA]</scope>
    <source>
        <strain evidence="3">ATCC 33774 / DSM 43861 / JCM 3304 / KCC A-0304 / NBRC 14216 / KM-6054</strain>
    </source>
</reference>
<sequence length="206" mass="22413">MTTIPRRPKGPETVAAQWWSTGRLLLVLLVGSALILLAAWQFGHSRTLVMLSAFLTGVTLVCMVAMRYRTRAGGVAATAVLLLVFAFAFVTAAAVGDAVLERHGTRTLAEVTKYQPAHGKRSSACLLRAEDGRDIPDELSPCDGRRVGDAFRVVYDPAGRQSPIEGTPEAELPTRWAVGLFTGLVLLLVSLPLWAHRGRRVELRKK</sequence>
<accession>E4N074</accession>
<keyword evidence="1" id="KW-1133">Transmembrane helix</keyword>
<keyword evidence="3" id="KW-1185">Reference proteome</keyword>
<keyword evidence="1" id="KW-0812">Transmembrane</keyword>
<feature type="transmembrane region" description="Helical" evidence="1">
    <location>
        <begin position="176"/>
        <end position="195"/>
    </location>
</feature>
<organism evidence="2 3">
    <name type="scientific">Kitasatospora setae (strain ATCC 33774 / DSM 43861 / JCM 3304 / KCC A-0304 / NBRC 14216 / KM-6054)</name>
    <name type="common">Streptomyces setae</name>
    <dbReference type="NCBI Taxonomy" id="452652"/>
    <lineage>
        <taxon>Bacteria</taxon>
        <taxon>Bacillati</taxon>
        <taxon>Actinomycetota</taxon>
        <taxon>Actinomycetes</taxon>
        <taxon>Kitasatosporales</taxon>
        <taxon>Streptomycetaceae</taxon>
        <taxon>Kitasatospora</taxon>
    </lineage>
</organism>
<evidence type="ECO:0000313" key="2">
    <source>
        <dbReference type="EMBL" id="BAJ31402.1"/>
    </source>
</evidence>
<gene>
    <name evidence="2" type="ordered locus">KSE_56290</name>
</gene>
<dbReference type="PATRIC" id="fig|452652.3.peg.5634"/>
<dbReference type="EMBL" id="AP010968">
    <property type="protein sequence ID" value="BAJ31402.1"/>
    <property type="molecule type" value="Genomic_DNA"/>
</dbReference>
<dbReference type="Proteomes" id="UP000007076">
    <property type="component" value="Chromosome"/>
</dbReference>